<dbReference type="EMBL" id="JBEHEF010000031">
    <property type="protein sequence ID" value="MEQ9939944.1"/>
    <property type="molecule type" value="Genomic_DNA"/>
</dbReference>
<gene>
    <name evidence="1" type="ORF">ABRQ07_20450</name>
</gene>
<dbReference type="Proteomes" id="UP001463408">
    <property type="component" value="Unassembled WGS sequence"/>
</dbReference>
<proteinExistence type="predicted"/>
<reference evidence="1 2" key="1">
    <citation type="submission" date="2024-06" db="EMBL/GenBank/DDBJ databases">
        <title>Pangenomics to understand the prophage dynamics in the radiating lineages of P. brasiliense.</title>
        <authorList>
            <person name="Pardeshi L.A."/>
            <person name="Van Duivenbode I."/>
            <person name="Jonkheer E.M."/>
            <person name="Pel M.J.C."/>
            <person name="Kupczok A."/>
            <person name="De Ridder D."/>
            <person name="Smit S."/>
            <person name="Van Der Lee T.J."/>
        </authorList>
    </citation>
    <scope>NUCLEOTIDE SEQUENCE [LARGE SCALE GENOMIC DNA]</scope>
    <source>
        <strain evidence="1 2">PD 8607</strain>
    </source>
</reference>
<accession>A0ABV1PFQ1</accession>
<name>A0ABV1PFQ1_9GAMM</name>
<evidence type="ECO:0000313" key="1">
    <source>
        <dbReference type="EMBL" id="MEQ9939944.1"/>
    </source>
</evidence>
<protein>
    <submittedName>
        <fullName evidence="1">Uncharacterized protein</fullName>
    </submittedName>
</protein>
<keyword evidence="2" id="KW-1185">Reference proteome</keyword>
<organism evidence="1 2">
    <name type="scientific">Pectobacterium polonicum</name>
    <dbReference type="NCBI Taxonomy" id="2485124"/>
    <lineage>
        <taxon>Bacteria</taxon>
        <taxon>Pseudomonadati</taxon>
        <taxon>Pseudomonadota</taxon>
        <taxon>Gammaproteobacteria</taxon>
        <taxon>Enterobacterales</taxon>
        <taxon>Pectobacteriaceae</taxon>
        <taxon>Pectobacterium</taxon>
    </lineage>
</organism>
<sequence>MSVCQALYERYKDYRSQVYSVEEAAKLSKGANPATITPSSLPAAEEAAVNRTLGHIDNGDKSVGALGKK</sequence>
<comment type="caution">
    <text evidence="1">The sequence shown here is derived from an EMBL/GenBank/DDBJ whole genome shotgun (WGS) entry which is preliminary data.</text>
</comment>
<evidence type="ECO:0000313" key="2">
    <source>
        <dbReference type="Proteomes" id="UP001463408"/>
    </source>
</evidence>
<dbReference type="RefSeq" id="WP_273856534.1">
    <property type="nucleotide sequence ID" value="NZ_JAQRNC010000008.1"/>
</dbReference>